<evidence type="ECO:0000256" key="2">
    <source>
        <dbReference type="ARBA" id="ARBA00011006"/>
    </source>
</evidence>
<evidence type="ECO:0000256" key="1">
    <source>
        <dbReference type="ARBA" id="ARBA00004651"/>
    </source>
</evidence>
<comment type="similarity">
    <text evidence="2">Belongs to the UPF0410 family.</text>
</comment>
<evidence type="ECO:0000256" key="5">
    <source>
        <dbReference type="ARBA" id="ARBA00022989"/>
    </source>
</evidence>
<dbReference type="RefSeq" id="WP_367852830.1">
    <property type="nucleotide sequence ID" value="NZ_JBFOHK010000001.1"/>
</dbReference>
<reference evidence="8 9" key="1">
    <citation type="submission" date="2024-06" db="EMBL/GenBank/DDBJ databases">
        <authorList>
            <person name="Woo H."/>
        </authorList>
    </citation>
    <scope>NUCLEOTIDE SEQUENCE [LARGE SCALE GENOMIC DNA]</scope>
    <source>
        <strain evidence="8 9">Si-c</strain>
    </source>
</reference>
<keyword evidence="4 7" id="KW-0812">Transmembrane</keyword>
<keyword evidence="3" id="KW-1003">Cell membrane</keyword>
<keyword evidence="9" id="KW-1185">Reference proteome</keyword>
<evidence type="ECO:0000313" key="9">
    <source>
        <dbReference type="Proteomes" id="UP001556220"/>
    </source>
</evidence>
<feature type="transmembrane region" description="Helical" evidence="7">
    <location>
        <begin position="27"/>
        <end position="46"/>
    </location>
</feature>
<dbReference type="PANTHER" id="PTHR33884">
    <property type="entry name" value="UPF0410 PROTEIN YMGE"/>
    <property type="match status" value="1"/>
</dbReference>
<organism evidence="8 9">
    <name type="scientific">Rhodanobacter lycopersici</name>
    <dbReference type="NCBI Taxonomy" id="3162487"/>
    <lineage>
        <taxon>Bacteria</taxon>
        <taxon>Pseudomonadati</taxon>
        <taxon>Pseudomonadota</taxon>
        <taxon>Gammaproteobacteria</taxon>
        <taxon>Lysobacterales</taxon>
        <taxon>Rhodanobacteraceae</taxon>
        <taxon>Rhodanobacter</taxon>
    </lineage>
</organism>
<dbReference type="PANTHER" id="PTHR33884:SF7">
    <property type="entry name" value="BSL8023 PROTEIN"/>
    <property type="match status" value="1"/>
</dbReference>
<evidence type="ECO:0000256" key="4">
    <source>
        <dbReference type="ARBA" id="ARBA00022692"/>
    </source>
</evidence>
<evidence type="ECO:0000256" key="7">
    <source>
        <dbReference type="SAM" id="Phobius"/>
    </source>
</evidence>
<gene>
    <name evidence="8" type="ORF">ABQJ54_03265</name>
</gene>
<name>A0ABV3QC78_9GAMM</name>
<comment type="caution">
    <text evidence="8">The sequence shown here is derived from an EMBL/GenBank/DDBJ whole genome shotgun (WGS) entry which is preliminary data.</text>
</comment>
<dbReference type="Pfam" id="PF04226">
    <property type="entry name" value="Transgly_assoc"/>
    <property type="match status" value="1"/>
</dbReference>
<keyword evidence="6 7" id="KW-0472">Membrane</keyword>
<dbReference type="InterPro" id="IPR007341">
    <property type="entry name" value="Transgly_assoc"/>
</dbReference>
<accession>A0ABV3QC78</accession>
<sequence>MHWLWVIIIGFIVGVIAKFIRGGRDSVGFIVTIIIGIVGSILATWVGERVGWWPATGFVHFIASIVGAIILLAIYHVLFKPSASS</sequence>
<dbReference type="EMBL" id="JBFOHK010000001">
    <property type="protein sequence ID" value="MEW9570756.1"/>
    <property type="molecule type" value="Genomic_DNA"/>
</dbReference>
<evidence type="ECO:0000256" key="3">
    <source>
        <dbReference type="ARBA" id="ARBA00022475"/>
    </source>
</evidence>
<evidence type="ECO:0000313" key="8">
    <source>
        <dbReference type="EMBL" id="MEW9570756.1"/>
    </source>
</evidence>
<evidence type="ECO:0000256" key="6">
    <source>
        <dbReference type="ARBA" id="ARBA00023136"/>
    </source>
</evidence>
<dbReference type="Proteomes" id="UP001556220">
    <property type="component" value="Unassembled WGS sequence"/>
</dbReference>
<feature type="transmembrane region" description="Helical" evidence="7">
    <location>
        <begin position="58"/>
        <end position="78"/>
    </location>
</feature>
<protein>
    <submittedName>
        <fullName evidence="8">GlsB/YeaQ/YmgE family stress response membrane protein</fullName>
    </submittedName>
</protein>
<comment type="subcellular location">
    <subcellularLocation>
        <location evidence="1">Cell membrane</location>
        <topology evidence="1">Multi-pass membrane protein</topology>
    </subcellularLocation>
</comment>
<proteinExistence type="inferred from homology"/>
<keyword evidence="5 7" id="KW-1133">Transmembrane helix</keyword>